<proteinExistence type="predicted"/>
<dbReference type="Proteomes" id="UP001163046">
    <property type="component" value="Unassembled WGS sequence"/>
</dbReference>
<comment type="caution">
    <text evidence="2">The sequence shown here is derived from an EMBL/GenBank/DDBJ whole genome shotgun (WGS) entry which is preliminary data.</text>
</comment>
<gene>
    <name evidence="2" type="ORF">OS493_025216</name>
</gene>
<protein>
    <submittedName>
        <fullName evidence="2">Uncharacterized protein</fullName>
    </submittedName>
</protein>
<organism evidence="2 3">
    <name type="scientific">Desmophyllum pertusum</name>
    <dbReference type="NCBI Taxonomy" id="174260"/>
    <lineage>
        <taxon>Eukaryota</taxon>
        <taxon>Metazoa</taxon>
        <taxon>Cnidaria</taxon>
        <taxon>Anthozoa</taxon>
        <taxon>Hexacorallia</taxon>
        <taxon>Scleractinia</taxon>
        <taxon>Caryophylliina</taxon>
        <taxon>Caryophylliidae</taxon>
        <taxon>Desmophyllum</taxon>
    </lineage>
</organism>
<reference evidence="2" key="1">
    <citation type="submission" date="2023-01" db="EMBL/GenBank/DDBJ databases">
        <title>Genome assembly of the deep-sea coral Lophelia pertusa.</title>
        <authorList>
            <person name="Herrera S."/>
            <person name="Cordes E."/>
        </authorList>
    </citation>
    <scope>NUCLEOTIDE SEQUENCE</scope>
    <source>
        <strain evidence="2">USNM1676648</strain>
        <tissue evidence="2">Polyp</tissue>
    </source>
</reference>
<dbReference type="AlphaFoldDB" id="A0A9X0D268"/>
<evidence type="ECO:0000313" key="2">
    <source>
        <dbReference type="EMBL" id="KAJ7383891.1"/>
    </source>
</evidence>
<sequence>MNPSGLRHKICKFLSPPQDDPEVKRFALATATIGCKNRRITTKPPELQSKKQIQEKRGRRMLPKKTDAKEAKASSYKPVIVQELQQAEAKIIKILQAIQASLKKKLKPYRIYPQEHQP</sequence>
<dbReference type="EMBL" id="MU825893">
    <property type="protein sequence ID" value="KAJ7383891.1"/>
    <property type="molecule type" value="Genomic_DNA"/>
</dbReference>
<evidence type="ECO:0000313" key="3">
    <source>
        <dbReference type="Proteomes" id="UP001163046"/>
    </source>
</evidence>
<keyword evidence="3" id="KW-1185">Reference proteome</keyword>
<evidence type="ECO:0000256" key="1">
    <source>
        <dbReference type="SAM" id="MobiDB-lite"/>
    </source>
</evidence>
<feature type="region of interest" description="Disordered" evidence="1">
    <location>
        <begin position="40"/>
        <end position="73"/>
    </location>
</feature>
<accession>A0A9X0D268</accession>
<name>A0A9X0D268_9CNID</name>